<gene>
    <name evidence="2" type="ORF">ABID21_005015</name>
</gene>
<dbReference type="Proteomes" id="UP001549031">
    <property type="component" value="Unassembled WGS sequence"/>
</dbReference>
<comment type="caution">
    <text evidence="2">The sequence shown here is derived from an EMBL/GenBank/DDBJ whole genome shotgun (WGS) entry which is preliminary data.</text>
</comment>
<evidence type="ECO:0000313" key="3">
    <source>
        <dbReference type="Proteomes" id="UP001549031"/>
    </source>
</evidence>
<name>A0ABV2HE98_9HYPH</name>
<evidence type="ECO:0000313" key="2">
    <source>
        <dbReference type="EMBL" id="MET3588875.1"/>
    </source>
</evidence>
<keyword evidence="3" id="KW-1185">Reference proteome</keyword>
<proteinExistence type="predicted"/>
<accession>A0ABV2HE98</accession>
<protein>
    <submittedName>
        <fullName evidence="2">Uncharacterized protein</fullName>
    </submittedName>
</protein>
<sequence>MSMPSAPRSSARARVLSSVNGAGPERGRSM</sequence>
<feature type="compositionally biased region" description="Low complexity" evidence="1">
    <location>
        <begin position="1"/>
        <end position="19"/>
    </location>
</feature>
<dbReference type="EMBL" id="JBEPLJ010000040">
    <property type="protein sequence ID" value="MET3588875.1"/>
    <property type="molecule type" value="Genomic_DNA"/>
</dbReference>
<feature type="region of interest" description="Disordered" evidence="1">
    <location>
        <begin position="1"/>
        <end position="30"/>
    </location>
</feature>
<organism evidence="2 3">
    <name type="scientific">Pseudorhizobium tarimense</name>
    <dbReference type="NCBI Taxonomy" id="1079109"/>
    <lineage>
        <taxon>Bacteria</taxon>
        <taxon>Pseudomonadati</taxon>
        <taxon>Pseudomonadota</taxon>
        <taxon>Alphaproteobacteria</taxon>
        <taxon>Hyphomicrobiales</taxon>
        <taxon>Rhizobiaceae</taxon>
        <taxon>Rhizobium/Agrobacterium group</taxon>
        <taxon>Pseudorhizobium</taxon>
    </lineage>
</organism>
<evidence type="ECO:0000256" key="1">
    <source>
        <dbReference type="SAM" id="MobiDB-lite"/>
    </source>
</evidence>
<reference evidence="2 3" key="1">
    <citation type="submission" date="2024-06" db="EMBL/GenBank/DDBJ databases">
        <title>Genomic Encyclopedia of Type Strains, Phase IV (KMG-IV): sequencing the most valuable type-strain genomes for metagenomic binning, comparative biology and taxonomic classification.</title>
        <authorList>
            <person name="Goeker M."/>
        </authorList>
    </citation>
    <scope>NUCLEOTIDE SEQUENCE [LARGE SCALE GENOMIC DNA]</scope>
    <source>
        <strain evidence="2 3">DSM 105042</strain>
    </source>
</reference>